<dbReference type="SUPFAM" id="SSF52151">
    <property type="entry name" value="FabD/lysophospholipase-like"/>
    <property type="match status" value="1"/>
</dbReference>
<feature type="active site" description="Proton acceptor" evidence="3">
    <location>
        <position position="208"/>
    </location>
</feature>
<proteinExistence type="inferred from homology"/>
<accession>A0A5B7BA51</accession>
<reference evidence="6" key="1">
    <citation type="submission" date="2019-08" db="EMBL/GenBank/DDBJ databases">
        <title>Reference gene set and small RNA set construction with multiple tissues from Davidia involucrata Baill.</title>
        <authorList>
            <person name="Yang H."/>
            <person name="Zhou C."/>
            <person name="Li G."/>
            <person name="Wang J."/>
            <person name="Gao P."/>
            <person name="Wang M."/>
            <person name="Wang R."/>
            <person name="Zhao Y."/>
        </authorList>
    </citation>
    <scope>NUCLEOTIDE SEQUENCE</scope>
    <source>
        <tissue evidence="6">Mixed with DoveR01_LX</tissue>
    </source>
</reference>
<evidence type="ECO:0000259" key="5">
    <source>
        <dbReference type="PROSITE" id="PS51635"/>
    </source>
</evidence>
<dbReference type="Pfam" id="PF01734">
    <property type="entry name" value="Patatin"/>
    <property type="match status" value="1"/>
</dbReference>
<name>A0A5B7BA51_DAVIN</name>
<comment type="function">
    <text evidence="4">Lipolytic acyl hydrolase (LAH).</text>
</comment>
<feature type="active site" description="Nucleophile" evidence="3">
    <location>
        <position position="64"/>
    </location>
</feature>
<dbReference type="EC" id="3.1.1.-" evidence="4"/>
<protein>
    <recommendedName>
        <fullName evidence="4">Patatin</fullName>
        <ecNumber evidence="4">3.1.1.-</ecNumber>
    </recommendedName>
</protein>
<dbReference type="PROSITE" id="PS51635">
    <property type="entry name" value="PNPLA"/>
    <property type="match status" value="1"/>
</dbReference>
<dbReference type="Gene3D" id="3.40.1090.10">
    <property type="entry name" value="Cytosolic phospholipase A2 catalytic domain"/>
    <property type="match status" value="1"/>
</dbReference>
<feature type="short sequence motif" description="GXGXXG" evidence="3">
    <location>
        <begin position="24"/>
        <end position="29"/>
    </location>
</feature>
<dbReference type="FunFam" id="3.40.1090.10:FF:000078">
    <property type="entry name" value="Patatin"/>
    <property type="match status" value="1"/>
</dbReference>
<gene>
    <name evidence="6" type="ORF">Din_035183</name>
</gene>
<keyword evidence="3 4" id="KW-0378">Hydrolase</keyword>
<dbReference type="InterPro" id="IPR002641">
    <property type="entry name" value="PNPLA_dom"/>
</dbReference>
<sequence>MEGAKSSTLAPTYGNLITVLSIDGGGIRGIIPGRMLGFLETELQKLDGEDARIADYFDVVAGTSTGGLVTAMLTAPDENNRPIMNANDIVDFYLEHCPKIFPQDSTNGVEAAILGPKYDGKYLHELIKEKLGDKLLNQTLTKVVIPTFDLKKFQPTIFSGYEVKNNPNLDALLSDICIATSAAPTYLPAYYFKTEDSSGNVAEFNLIDGGVAANNPTLVAMNEVTRNIVQGDPRYLHINPRKSDRFLVISLGTGSAKNEGKYTAEEAAKWGSLAWIFGPLLSIYSEARRHINFANVFSRYCNRGKLVEFAEKLLNKPVSRVNLDTGVYEPTNQGTNADALKRMAQILSKEKQLRYLRSAST</sequence>
<keyword evidence="3 4" id="KW-0442">Lipid degradation</keyword>
<comment type="similarity">
    <text evidence="1 4">Belongs to the patatin family.</text>
</comment>
<evidence type="ECO:0000256" key="4">
    <source>
        <dbReference type="RuleBase" id="RU361262"/>
    </source>
</evidence>
<feature type="short sequence motif" description="DGA/G" evidence="3">
    <location>
        <begin position="208"/>
        <end position="210"/>
    </location>
</feature>
<evidence type="ECO:0000313" key="6">
    <source>
        <dbReference type="EMBL" id="MPA65742.1"/>
    </source>
</evidence>
<dbReference type="AlphaFoldDB" id="A0A5B7BA51"/>
<evidence type="ECO:0000256" key="1">
    <source>
        <dbReference type="ARBA" id="ARBA00010240"/>
    </source>
</evidence>
<dbReference type="PANTHER" id="PTHR32176">
    <property type="entry name" value="XYLOSE ISOMERASE"/>
    <property type="match status" value="1"/>
</dbReference>
<evidence type="ECO:0000256" key="3">
    <source>
        <dbReference type="PROSITE-ProRule" id="PRU01161"/>
    </source>
</evidence>
<evidence type="ECO:0000256" key="2">
    <source>
        <dbReference type="ARBA" id="ARBA00023098"/>
    </source>
</evidence>
<feature type="short sequence motif" description="GXSXG" evidence="3">
    <location>
        <begin position="62"/>
        <end position="66"/>
    </location>
</feature>
<feature type="domain" description="PNPLA" evidence="5">
    <location>
        <begin position="20"/>
        <end position="221"/>
    </location>
</feature>
<dbReference type="PANTHER" id="PTHR32176:SF109">
    <property type="entry name" value="PATATIN-LIKE PROTEIN 2"/>
    <property type="match status" value="1"/>
</dbReference>
<organism evidence="6">
    <name type="scientific">Davidia involucrata</name>
    <name type="common">Dove tree</name>
    <dbReference type="NCBI Taxonomy" id="16924"/>
    <lineage>
        <taxon>Eukaryota</taxon>
        <taxon>Viridiplantae</taxon>
        <taxon>Streptophyta</taxon>
        <taxon>Embryophyta</taxon>
        <taxon>Tracheophyta</taxon>
        <taxon>Spermatophyta</taxon>
        <taxon>Magnoliopsida</taxon>
        <taxon>eudicotyledons</taxon>
        <taxon>Gunneridae</taxon>
        <taxon>Pentapetalae</taxon>
        <taxon>asterids</taxon>
        <taxon>Cornales</taxon>
        <taxon>Nyssaceae</taxon>
        <taxon>Davidia</taxon>
    </lineage>
</organism>
<dbReference type="GO" id="GO:0004620">
    <property type="term" value="F:phospholipase activity"/>
    <property type="evidence" value="ECO:0007669"/>
    <property type="project" value="TreeGrafter"/>
</dbReference>
<dbReference type="InterPro" id="IPR016035">
    <property type="entry name" value="Acyl_Trfase/lysoPLipase"/>
</dbReference>
<dbReference type="GO" id="GO:0016042">
    <property type="term" value="P:lipid catabolic process"/>
    <property type="evidence" value="ECO:0007669"/>
    <property type="project" value="UniProtKB-UniRule"/>
</dbReference>
<dbReference type="EMBL" id="GHES01035183">
    <property type="protein sequence ID" value="MPA65742.1"/>
    <property type="molecule type" value="Transcribed_RNA"/>
</dbReference>
<comment type="domain">
    <text evidence="4">The nitrogen atoms of the two glycine residues in the GGXR motif define the oxyanion hole, and stabilize the oxyanion that forms during the nucleophilic attack by the catalytic serine during substrate cleavage.</text>
</comment>
<dbReference type="GO" id="GO:0047372">
    <property type="term" value="F:monoacylglycerol lipase activity"/>
    <property type="evidence" value="ECO:0007669"/>
    <property type="project" value="TreeGrafter"/>
</dbReference>
<keyword evidence="2 3" id="KW-0443">Lipid metabolism</keyword>